<dbReference type="EMBL" id="FUYJ01000007">
    <property type="protein sequence ID" value="SKB03389.1"/>
    <property type="molecule type" value="Genomic_DNA"/>
</dbReference>
<dbReference type="PANTHER" id="PTHR11079">
    <property type="entry name" value="CYTOSINE DEAMINASE FAMILY MEMBER"/>
    <property type="match status" value="1"/>
</dbReference>
<dbReference type="AlphaFoldDB" id="A0A1T4YNM2"/>
<keyword evidence="3" id="KW-1185">Reference proteome</keyword>
<organism evidence="2 3">
    <name type="scientific">Sporosarcina newyorkensis</name>
    <dbReference type="NCBI Taxonomy" id="759851"/>
    <lineage>
        <taxon>Bacteria</taxon>
        <taxon>Bacillati</taxon>
        <taxon>Bacillota</taxon>
        <taxon>Bacilli</taxon>
        <taxon>Bacillales</taxon>
        <taxon>Caryophanaceae</taxon>
        <taxon>Sporosarcina</taxon>
    </lineage>
</organism>
<evidence type="ECO:0000313" key="2">
    <source>
        <dbReference type="EMBL" id="SKB03389.1"/>
    </source>
</evidence>
<feature type="domain" description="CMP/dCMP-type deaminase" evidence="1">
    <location>
        <begin position="2"/>
        <end position="134"/>
    </location>
</feature>
<evidence type="ECO:0000259" key="1">
    <source>
        <dbReference type="PROSITE" id="PS51747"/>
    </source>
</evidence>
<dbReference type="PANTHER" id="PTHR11079:SF161">
    <property type="entry name" value="CMP_DCMP-TYPE DEAMINASE DOMAIN-CONTAINING PROTEIN"/>
    <property type="match status" value="1"/>
</dbReference>
<dbReference type="GO" id="GO:0046872">
    <property type="term" value="F:metal ion binding"/>
    <property type="evidence" value="ECO:0007669"/>
    <property type="project" value="UniProtKB-KW"/>
</dbReference>
<sequence length="156" mass="17317">MMNHKKWLEHTVEMATDNVVNGGGPFAAIVVKDGEIIGSGTNHVESTCDPSAHAELLAIREACTKLQTLDLSDCVLYASGEPCPMCLCASYWSAVGEIIYACSKQDAYMEVGFTNPVQDFFPDQQLPPEKRSIPFIQQKTDNSTKPFIEWKKRQSK</sequence>
<dbReference type="PROSITE" id="PS51747">
    <property type="entry name" value="CYT_DCMP_DEAMINASES_2"/>
    <property type="match status" value="1"/>
</dbReference>
<dbReference type="GO" id="GO:0006152">
    <property type="term" value="P:purine nucleoside catabolic process"/>
    <property type="evidence" value="ECO:0007669"/>
    <property type="project" value="TreeGrafter"/>
</dbReference>
<dbReference type="Proteomes" id="UP000190042">
    <property type="component" value="Unassembled WGS sequence"/>
</dbReference>
<evidence type="ECO:0000313" key="3">
    <source>
        <dbReference type="Proteomes" id="UP000190042"/>
    </source>
</evidence>
<dbReference type="RefSeq" id="WP_139366023.1">
    <property type="nucleotide sequence ID" value="NZ_FUYJ01000007.1"/>
</dbReference>
<proteinExistence type="predicted"/>
<name>A0A1T4YNM2_9BACL</name>
<dbReference type="Gene3D" id="3.40.140.10">
    <property type="entry name" value="Cytidine Deaminase, domain 2"/>
    <property type="match status" value="1"/>
</dbReference>
<reference evidence="3" key="1">
    <citation type="submission" date="2017-02" db="EMBL/GenBank/DDBJ databases">
        <authorList>
            <person name="Varghese N."/>
            <person name="Submissions S."/>
        </authorList>
    </citation>
    <scope>NUCLEOTIDE SEQUENCE [LARGE SCALE GENOMIC DNA]</scope>
    <source>
        <strain evidence="3">DSM 23966</strain>
    </source>
</reference>
<dbReference type="GO" id="GO:0002100">
    <property type="term" value="P:tRNA wobble adenosine to inosine editing"/>
    <property type="evidence" value="ECO:0007669"/>
    <property type="project" value="InterPro"/>
</dbReference>
<protein>
    <submittedName>
        <fullName evidence="2">Guanine deaminase</fullName>
    </submittedName>
</protein>
<dbReference type="InterPro" id="IPR016193">
    <property type="entry name" value="Cytidine_deaminase-like"/>
</dbReference>
<dbReference type="InterPro" id="IPR002125">
    <property type="entry name" value="CMP_dCMP_dom"/>
</dbReference>
<dbReference type="Pfam" id="PF00383">
    <property type="entry name" value="dCMP_cyt_deam_1"/>
    <property type="match status" value="1"/>
</dbReference>
<gene>
    <name evidence="2" type="ORF">SAMN04244570_3174</name>
</gene>
<dbReference type="SUPFAM" id="SSF53927">
    <property type="entry name" value="Cytidine deaminase-like"/>
    <property type="match status" value="1"/>
</dbReference>
<dbReference type="CDD" id="cd01285">
    <property type="entry name" value="nucleoside_deaminase"/>
    <property type="match status" value="1"/>
</dbReference>
<dbReference type="GO" id="GO:0047974">
    <property type="term" value="F:guanosine deaminase activity"/>
    <property type="evidence" value="ECO:0007669"/>
    <property type="project" value="TreeGrafter"/>
</dbReference>
<accession>A0A1T4YNM2</accession>
<dbReference type="GO" id="GO:0052717">
    <property type="term" value="F:tRNA-specific adenosine-34 deaminase activity"/>
    <property type="evidence" value="ECO:0007669"/>
    <property type="project" value="UniProtKB-EC"/>
</dbReference>